<dbReference type="InterPro" id="IPR001261">
    <property type="entry name" value="ArgE/DapE_CS"/>
</dbReference>
<evidence type="ECO:0000256" key="2">
    <source>
        <dbReference type="ARBA" id="ARBA00022833"/>
    </source>
</evidence>
<dbReference type="Pfam" id="PF01546">
    <property type="entry name" value="Peptidase_M20"/>
    <property type="match status" value="1"/>
</dbReference>
<dbReference type="InterPro" id="IPR002933">
    <property type="entry name" value="Peptidase_M20"/>
</dbReference>
<gene>
    <name evidence="3" type="ORF">S01H4_16217</name>
</gene>
<dbReference type="Gene3D" id="3.40.630.10">
    <property type="entry name" value="Zn peptidases"/>
    <property type="match status" value="1"/>
</dbReference>
<reference evidence="3" key="1">
    <citation type="journal article" date="2014" name="Front. Microbiol.">
        <title>High frequency of phylogenetically diverse reductive dehalogenase-homologous genes in deep subseafloor sedimentary metagenomes.</title>
        <authorList>
            <person name="Kawai M."/>
            <person name="Futagami T."/>
            <person name="Toyoda A."/>
            <person name="Takaki Y."/>
            <person name="Nishi S."/>
            <person name="Hori S."/>
            <person name="Arai W."/>
            <person name="Tsubouchi T."/>
            <person name="Morono Y."/>
            <person name="Uchiyama I."/>
            <person name="Ito T."/>
            <person name="Fujiyama A."/>
            <person name="Inagaki F."/>
            <person name="Takami H."/>
        </authorList>
    </citation>
    <scope>NUCLEOTIDE SEQUENCE</scope>
    <source>
        <strain evidence="3">Expedition CK06-06</strain>
    </source>
</reference>
<name>X0Z0T4_9ZZZZ</name>
<dbReference type="PROSITE" id="PS00758">
    <property type="entry name" value="ARGE_DAPE_CPG2_1"/>
    <property type="match status" value="1"/>
</dbReference>
<dbReference type="AlphaFoldDB" id="X0Z0T4"/>
<dbReference type="PANTHER" id="PTHR43808:SF8">
    <property type="entry name" value="PEPTIDASE M20 DIMERISATION DOMAIN-CONTAINING PROTEIN"/>
    <property type="match status" value="1"/>
</dbReference>
<sequence length="185" mass="20630">LWISKTSSFLVKVEKQKVEGERFNVIAADSSEPKLLLIAHTDTVEPRGWQRHDPFKGTVKENKLYGLGSMDMKGGMAAILSALKSFKKIRGLMLLFYCDEEYDFKGMKEFVNRYKVSPRLSVSAEPTDLKIWNGARGIIKVSFQVEGLTAPASRPDQGKNAILGIAEAVKNLEKELKRGSCYGSL</sequence>
<dbReference type="Gene3D" id="3.30.70.360">
    <property type="match status" value="1"/>
</dbReference>
<protein>
    <recommendedName>
        <fullName evidence="4">Peptidase M20 dimerisation domain-containing protein</fullName>
    </recommendedName>
</protein>
<dbReference type="PANTHER" id="PTHR43808">
    <property type="entry name" value="ACETYLORNITHINE DEACETYLASE"/>
    <property type="match status" value="1"/>
</dbReference>
<keyword evidence="1" id="KW-0378">Hydrolase</keyword>
<evidence type="ECO:0008006" key="4">
    <source>
        <dbReference type="Google" id="ProtNLM"/>
    </source>
</evidence>
<keyword evidence="2" id="KW-0862">Zinc</keyword>
<accession>X0Z0T4</accession>
<proteinExistence type="predicted"/>
<dbReference type="InterPro" id="IPR050072">
    <property type="entry name" value="Peptidase_M20A"/>
</dbReference>
<dbReference type="GO" id="GO:0016787">
    <property type="term" value="F:hydrolase activity"/>
    <property type="evidence" value="ECO:0007669"/>
    <property type="project" value="UniProtKB-KW"/>
</dbReference>
<organism evidence="3">
    <name type="scientific">marine sediment metagenome</name>
    <dbReference type="NCBI Taxonomy" id="412755"/>
    <lineage>
        <taxon>unclassified sequences</taxon>
        <taxon>metagenomes</taxon>
        <taxon>ecological metagenomes</taxon>
    </lineage>
</organism>
<evidence type="ECO:0000256" key="1">
    <source>
        <dbReference type="ARBA" id="ARBA00022801"/>
    </source>
</evidence>
<evidence type="ECO:0000313" key="3">
    <source>
        <dbReference type="EMBL" id="GAG54093.1"/>
    </source>
</evidence>
<dbReference type="SUPFAM" id="SSF53187">
    <property type="entry name" value="Zn-dependent exopeptidases"/>
    <property type="match status" value="1"/>
</dbReference>
<comment type="caution">
    <text evidence="3">The sequence shown here is derived from an EMBL/GenBank/DDBJ whole genome shotgun (WGS) entry which is preliminary data.</text>
</comment>
<feature type="non-terminal residue" evidence="3">
    <location>
        <position position="1"/>
    </location>
</feature>
<dbReference type="EMBL" id="BART01007101">
    <property type="protein sequence ID" value="GAG54093.1"/>
    <property type="molecule type" value="Genomic_DNA"/>
</dbReference>